<dbReference type="Proteomes" id="UP001519293">
    <property type="component" value="Unassembled WGS sequence"/>
</dbReference>
<evidence type="ECO:0000256" key="1">
    <source>
        <dbReference type="ARBA" id="ARBA00023239"/>
    </source>
</evidence>
<dbReference type="EMBL" id="JAGIKZ010000003">
    <property type="protein sequence ID" value="MBP2240358.1"/>
    <property type="molecule type" value="Genomic_DNA"/>
</dbReference>
<dbReference type="InterPro" id="IPR050552">
    <property type="entry name" value="LacD_aldolase"/>
</dbReference>
<dbReference type="PANTHER" id="PTHR39340">
    <property type="entry name" value="SULFOFRUCTOSEPHOSPHATE ALDOLASE"/>
    <property type="match status" value="1"/>
</dbReference>
<evidence type="ECO:0000313" key="2">
    <source>
        <dbReference type="EMBL" id="MBP2240358.1"/>
    </source>
</evidence>
<accession>A0ABS4RBS7</accession>
<name>A0ABS4RBS7_9BACI</name>
<reference evidence="2 3" key="1">
    <citation type="submission" date="2021-03" db="EMBL/GenBank/DDBJ databases">
        <title>Genomic Encyclopedia of Type Strains, Phase IV (KMG-IV): sequencing the most valuable type-strain genomes for metagenomic binning, comparative biology and taxonomic classification.</title>
        <authorList>
            <person name="Goeker M."/>
        </authorList>
    </citation>
    <scope>NUCLEOTIDE SEQUENCE [LARGE SCALE GENOMIC DNA]</scope>
    <source>
        <strain evidence="2 3">DSM 26675</strain>
    </source>
</reference>
<keyword evidence="1" id="KW-0456">Lyase</keyword>
<protein>
    <submittedName>
        <fullName evidence="2">Tagatose-1,6-bisphosphate aldolase</fullName>
    </submittedName>
</protein>
<sequence>MGSTFNGVLCGRATWKDGVAQFAEDGEKAGRDWLQETGKRNIEELNKVLRETASSLFDKVSNIQGLVK</sequence>
<gene>
    <name evidence="2" type="ORF">J2Z40_000913</name>
</gene>
<dbReference type="PANTHER" id="PTHR39340:SF1">
    <property type="entry name" value="SULFOFRUCTOSEPHOSPHATE ALDOLASE"/>
    <property type="match status" value="1"/>
</dbReference>
<dbReference type="InterPro" id="IPR013785">
    <property type="entry name" value="Aldolase_TIM"/>
</dbReference>
<proteinExistence type="predicted"/>
<evidence type="ECO:0000313" key="3">
    <source>
        <dbReference type="Proteomes" id="UP001519293"/>
    </source>
</evidence>
<dbReference type="Gene3D" id="3.20.20.70">
    <property type="entry name" value="Aldolase class I"/>
    <property type="match status" value="1"/>
</dbReference>
<organism evidence="2 3">
    <name type="scientific">Cytobacillus eiseniae</name>
    <dbReference type="NCBI Taxonomy" id="762947"/>
    <lineage>
        <taxon>Bacteria</taxon>
        <taxon>Bacillati</taxon>
        <taxon>Bacillota</taxon>
        <taxon>Bacilli</taxon>
        <taxon>Bacillales</taxon>
        <taxon>Bacillaceae</taxon>
        <taxon>Cytobacillus</taxon>
    </lineage>
</organism>
<comment type="caution">
    <text evidence="2">The sequence shown here is derived from an EMBL/GenBank/DDBJ whole genome shotgun (WGS) entry which is preliminary data.</text>
</comment>
<keyword evidence="3" id="KW-1185">Reference proteome</keyword>